<evidence type="ECO:0000313" key="2">
    <source>
        <dbReference type="Proteomes" id="UP000662747"/>
    </source>
</evidence>
<dbReference type="Proteomes" id="UP000662747">
    <property type="component" value="Chromosome"/>
</dbReference>
<evidence type="ECO:0008006" key="3">
    <source>
        <dbReference type="Google" id="ProtNLM"/>
    </source>
</evidence>
<dbReference type="InterPro" id="IPR013783">
    <property type="entry name" value="Ig-like_fold"/>
</dbReference>
<dbReference type="Gene3D" id="2.60.40.10">
    <property type="entry name" value="Immunoglobulins"/>
    <property type="match status" value="1"/>
</dbReference>
<keyword evidence="2" id="KW-1185">Reference proteome</keyword>
<evidence type="ECO:0000313" key="1">
    <source>
        <dbReference type="EMBL" id="QSQ25673.1"/>
    </source>
</evidence>
<sequence>MRPPLRGLPAVWLMLALIGCSPPPQEDGKPVAASDSAQSCSALTAPQSQLLASATFAPSDGLAYVTLTVTPRDSNGEPLGPGLHVEVLSTDANVTLGGPGTSACTVNAPSATCLTAVDSGAGSYVVTAKSATALAVPTTFSATVTDANGTNTLPDTADVTFDSSRFDGGPGCTGTCGTTVTTGTVTITSSHAGGRNLYITGGTVTFDATTEGQTFGDIFITGGTVTHLQATNAAMFKLDINTGSWNLLGGTVNTTSKGYGMTCFPNGSCSGNGLVSFSTNGVPSSALAGSNEKYGASHGGMGSGNYRINMTAASNAHSGNAGPTYGDYRDPKYPGATNSTYSGFHGGGVARITSSGTCVLAGTASITATSPFNGAGGSINLRCRGITSTGWTGSISADGGPGAGNSSIPMGAGGGGRIALVSTGDAATITGAMSYPPTNLTARVHAFGGAPANSSYVVGAGGAGTIYLKHSGLTYGDLIVANNSPAHYQNEGTTRLPAIAGTVTANVAAGATALPVSVASTSFNATYYENAGAPLNNNPALTQNTTPSSASAYNGVFAGGWLRPDISAGSGGLLDPSNLVSVTTNTVGNLTTSALPSNVSAGAVFRSVDVVDHLDVLGGAILETNGDIYVLSGNTTSSGASTMAVNGLVLFDTTSNRTGRIQYAGGAVNVVQSTQAMPPIGGGTLVADNVSVTSGSLTVPSIVASGDVVVSGGTLTTNSLTAARYSQTAGVLRNYPPIYKTSPASAVVYALNLTLSDTFSLTGGSVDVAGRGYPMACDPQGAPLTAWGFGANGPLAATGVANGQGAGHGGVGGGYTAGAVRGMAYDDYRDPRYPGGAAATVGGSPAYLSYTSNGGGAFRLNAGGVCTVGGSSLIKAGAVTTGSEFGAAGGSVSLRCGGFDTTGWNGSINANGAPAKTSTSLGNVRAGGGGRIALVSSGGASSFVGALTYPLPTTNAQVQARGGAGVSATYSDGGAGTVFLKHRDVAYGQLVINNNNQTHYAAGGTTPLISITGTVNSAVAPGDTTMSVNITSSPLHGSAALDQRLSGMWLRPDTSVNSGNLPADNLVTVSGNAFVSATQTQLTTSPALAAVPAGASFKSADLFDIYNVVGGAVVTTNGDIYVVP</sequence>
<name>A0ABX7P5B0_9BACT</name>
<organism evidence="1 2">
    <name type="scientific">Pyxidicoccus parkwayensis</name>
    <dbReference type="NCBI Taxonomy" id="2813578"/>
    <lineage>
        <taxon>Bacteria</taxon>
        <taxon>Pseudomonadati</taxon>
        <taxon>Myxococcota</taxon>
        <taxon>Myxococcia</taxon>
        <taxon>Myxococcales</taxon>
        <taxon>Cystobacterineae</taxon>
        <taxon>Myxococcaceae</taxon>
        <taxon>Pyxidicoccus</taxon>
    </lineage>
</organism>
<gene>
    <name evidence="1" type="ORF">JY651_12385</name>
</gene>
<dbReference type="RefSeq" id="WP_206727226.1">
    <property type="nucleotide sequence ID" value="NZ_CP071090.1"/>
</dbReference>
<dbReference type="EMBL" id="CP071090">
    <property type="protein sequence ID" value="QSQ25673.1"/>
    <property type="molecule type" value="Genomic_DNA"/>
</dbReference>
<proteinExistence type="predicted"/>
<accession>A0ABX7P5B0</accession>
<reference evidence="1 2" key="1">
    <citation type="submission" date="2021-02" db="EMBL/GenBank/DDBJ databases">
        <title>De Novo genome assembly of isolated myxobacteria.</title>
        <authorList>
            <person name="Stevens D.C."/>
        </authorList>
    </citation>
    <scope>NUCLEOTIDE SEQUENCE [LARGE SCALE GENOMIC DNA]</scope>
    <source>
        <strain evidence="2">SCPEA02</strain>
    </source>
</reference>
<dbReference type="PROSITE" id="PS51257">
    <property type="entry name" value="PROKAR_LIPOPROTEIN"/>
    <property type="match status" value="1"/>
</dbReference>
<protein>
    <recommendedName>
        <fullName evidence="3">Big-1 domain-containing protein</fullName>
    </recommendedName>
</protein>